<gene>
    <name evidence="2" type="ORF">ACTOB_003167</name>
</gene>
<evidence type="ECO:0000313" key="2">
    <source>
        <dbReference type="EMBL" id="WIM99510.1"/>
    </source>
</evidence>
<dbReference type="EMBL" id="CP126980">
    <property type="protein sequence ID" value="WIM99510.1"/>
    <property type="molecule type" value="Genomic_DNA"/>
</dbReference>
<organism evidence="2 3">
    <name type="scientific">Actinoplanes oblitus</name>
    <dbReference type="NCBI Taxonomy" id="3040509"/>
    <lineage>
        <taxon>Bacteria</taxon>
        <taxon>Bacillati</taxon>
        <taxon>Actinomycetota</taxon>
        <taxon>Actinomycetes</taxon>
        <taxon>Micromonosporales</taxon>
        <taxon>Micromonosporaceae</taxon>
        <taxon>Actinoplanes</taxon>
    </lineage>
</organism>
<keyword evidence="1" id="KW-0812">Transmembrane</keyword>
<evidence type="ECO:0000313" key="3">
    <source>
        <dbReference type="Proteomes" id="UP001240150"/>
    </source>
</evidence>
<dbReference type="RefSeq" id="WP_284920949.1">
    <property type="nucleotide sequence ID" value="NZ_CP126980.1"/>
</dbReference>
<reference evidence="2 3" key="1">
    <citation type="submission" date="2023-06" db="EMBL/GenBank/DDBJ databases">
        <authorList>
            <person name="Yushchuk O."/>
            <person name="Binda E."/>
            <person name="Ruckert-Reed C."/>
            <person name="Fedorenko V."/>
            <person name="Kalinowski J."/>
            <person name="Marinelli F."/>
        </authorList>
    </citation>
    <scope>NUCLEOTIDE SEQUENCE [LARGE SCALE GENOMIC DNA]</scope>
    <source>
        <strain evidence="2 3">NRRL 3884</strain>
    </source>
</reference>
<keyword evidence="1" id="KW-0472">Membrane</keyword>
<evidence type="ECO:0000256" key="1">
    <source>
        <dbReference type="SAM" id="Phobius"/>
    </source>
</evidence>
<keyword evidence="3" id="KW-1185">Reference proteome</keyword>
<sequence>MRLTGIPLIALVATAAVVTVAATVRGWRFLTVRVAGLLAVEILVVATIALVVNRVELFYPTWQSLGGASQVAAVTATTAGPLDTRLTGAAAVPWTPPETAAWHLAATPLVLAPADYAQLPEHTFPLLVVLGGDPGPRPSGVLTVFLAPTRDTTAASLVTLPAALARDARVADALAVVAGPDWHALAGAWPGHPPVATGIDQAVRDLPAPLAAPQRLPS</sequence>
<feature type="transmembrane region" description="Helical" evidence="1">
    <location>
        <begin position="31"/>
        <end position="52"/>
    </location>
</feature>
<proteinExistence type="predicted"/>
<dbReference type="Proteomes" id="UP001240150">
    <property type="component" value="Chromosome"/>
</dbReference>
<accession>A0ABY8WUF7</accession>
<keyword evidence="1" id="KW-1133">Transmembrane helix</keyword>
<name>A0ABY8WUF7_9ACTN</name>
<protein>
    <submittedName>
        <fullName evidence="2">Uncharacterized protein</fullName>
    </submittedName>
</protein>